<feature type="domain" description="NAD(P)-binding" evidence="6">
    <location>
        <begin position="354"/>
        <end position="403"/>
    </location>
</feature>
<dbReference type="EC" id="4.2.1.47" evidence="3"/>
<comment type="similarity">
    <text evidence="2">Belongs to the NAD(P)-dependent epimerase/dehydratase family. GDP-mannose 4,6-dehydratase subfamily.</text>
</comment>
<dbReference type="InterPro" id="IPR006368">
    <property type="entry name" value="GDP_Man_deHydtase"/>
</dbReference>
<evidence type="ECO:0000256" key="2">
    <source>
        <dbReference type="ARBA" id="ARBA00009263"/>
    </source>
</evidence>
<sequence>MSSFKDLSDTRVLITGISGFVGPHLASSLVNQGARVFGLVRRRSDGNIWRGVQELGLKDKISLIEGSVEDLTSLLNAIDKVEPDYVFHLAAQSFVERSFINPLETFHTNATGTTNMLEALRIKDKIDAKFIFAGSSEEYGLVFSTEKQLNSFLKRGRRIFPEPKRIPELPITEDNPLRPLSPYAVSKVFGDFITRNYHTSYGMKTIVTRAFNHEGARRGVMFVTSTITKQVVQLKYGEIQRILIGNLNAFRDWSHVEDIVEGYVKVAQKGIPGSVYNLGSERTNSVLTYLLWSLEQAGFKVNSLQTIHGSKQVKEPALAVTINRFGKSFKASQVDELMLEDKLNFEVEDRGLIVESSRGKITVEFDSNRFRPADVPILLSDITKASNELGFKPKREIVQIIREQLNYFEDPQRRLAH</sequence>
<dbReference type="Pfam" id="PF16363">
    <property type="entry name" value="GDP_Man_Dehyd"/>
    <property type="match status" value="1"/>
</dbReference>
<gene>
    <name evidence="7" type="ORF">B9Q01_10345</name>
</gene>
<protein>
    <recommendedName>
        <fullName evidence="3">GDP-mannose 4,6-dehydratase</fullName>
        <ecNumber evidence="3">4.2.1.47</ecNumber>
    </recommendedName>
</protein>
<evidence type="ECO:0000256" key="3">
    <source>
        <dbReference type="ARBA" id="ARBA00011989"/>
    </source>
</evidence>
<accession>A0A2R6A5S7</accession>
<dbReference type="EMBL" id="NEXC01000165">
    <property type="protein sequence ID" value="PSN81756.1"/>
    <property type="molecule type" value="Genomic_DNA"/>
</dbReference>
<evidence type="ECO:0000256" key="4">
    <source>
        <dbReference type="ARBA" id="ARBA00023239"/>
    </source>
</evidence>
<name>A0A2R6A5S7_9ARCH</name>
<dbReference type="InterPro" id="IPR036291">
    <property type="entry name" value="NAD(P)-bd_dom_sf"/>
</dbReference>
<keyword evidence="4" id="KW-0456">Lyase</keyword>
<dbReference type="Gene3D" id="3.90.25.10">
    <property type="entry name" value="UDP-galactose 4-epimerase, domain 1"/>
    <property type="match status" value="1"/>
</dbReference>
<organism evidence="7 8">
    <name type="scientific">Candidatus Marsarchaeota G1 archaeon OSP_D</name>
    <dbReference type="NCBI Taxonomy" id="1978155"/>
    <lineage>
        <taxon>Archaea</taxon>
        <taxon>Candidatus Marsarchaeota</taxon>
        <taxon>Candidatus Marsarchaeota group 1</taxon>
    </lineage>
</organism>
<dbReference type="Gene3D" id="3.40.50.720">
    <property type="entry name" value="NAD(P)-binding Rossmann-like Domain"/>
    <property type="match status" value="1"/>
</dbReference>
<evidence type="ECO:0000313" key="8">
    <source>
        <dbReference type="Proteomes" id="UP000240880"/>
    </source>
</evidence>
<dbReference type="GO" id="GO:0042351">
    <property type="term" value="P:'de novo' GDP-L-fucose biosynthetic process"/>
    <property type="evidence" value="ECO:0007669"/>
    <property type="project" value="TreeGrafter"/>
</dbReference>
<dbReference type="InterPro" id="IPR001509">
    <property type="entry name" value="Epimerase_deHydtase"/>
</dbReference>
<proteinExistence type="inferred from homology"/>
<dbReference type="CDD" id="cd05260">
    <property type="entry name" value="GDP_MD_SDR_e"/>
    <property type="match status" value="1"/>
</dbReference>
<evidence type="ECO:0000259" key="6">
    <source>
        <dbReference type="Pfam" id="PF16363"/>
    </source>
</evidence>
<dbReference type="GO" id="GO:0008446">
    <property type="term" value="F:GDP-mannose 4,6-dehydratase activity"/>
    <property type="evidence" value="ECO:0007669"/>
    <property type="project" value="UniProtKB-EC"/>
</dbReference>
<dbReference type="Pfam" id="PF01370">
    <property type="entry name" value="Epimerase"/>
    <property type="match status" value="1"/>
</dbReference>
<comment type="caution">
    <text evidence="7">The sequence shown here is derived from an EMBL/GenBank/DDBJ whole genome shotgun (WGS) entry which is preliminary data.</text>
</comment>
<evidence type="ECO:0000256" key="1">
    <source>
        <dbReference type="ARBA" id="ARBA00001937"/>
    </source>
</evidence>
<dbReference type="PANTHER" id="PTHR43715">
    <property type="entry name" value="GDP-MANNOSE 4,6-DEHYDRATASE"/>
    <property type="match status" value="1"/>
</dbReference>
<dbReference type="InterPro" id="IPR016040">
    <property type="entry name" value="NAD(P)-bd_dom"/>
</dbReference>
<comment type="cofactor">
    <cofactor evidence="1">
        <name>NADP(+)</name>
        <dbReference type="ChEBI" id="CHEBI:58349"/>
    </cofactor>
</comment>
<evidence type="ECO:0000313" key="7">
    <source>
        <dbReference type="EMBL" id="PSN81756.1"/>
    </source>
</evidence>
<feature type="domain" description="NAD-dependent epimerase/dehydratase" evidence="5">
    <location>
        <begin position="12"/>
        <end position="279"/>
    </location>
</feature>
<dbReference type="PANTHER" id="PTHR43715:SF1">
    <property type="entry name" value="GDP-MANNOSE 4,6 DEHYDRATASE"/>
    <property type="match status" value="1"/>
</dbReference>
<reference evidence="7 8" key="1">
    <citation type="submission" date="2017-04" db="EMBL/GenBank/DDBJ databases">
        <title>Novel microbial lineages endemic to geothermal iron-oxide mats fill important gaps in the evolutionary history of Archaea.</title>
        <authorList>
            <person name="Jay Z.J."/>
            <person name="Beam J.P."/>
            <person name="Dlakic M."/>
            <person name="Rusch D.B."/>
            <person name="Kozubal M.A."/>
            <person name="Inskeep W.P."/>
        </authorList>
    </citation>
    <scope>NUCLEOTIDE SEQUENCE [LARGE SCALE GENOMIC DNA]</scope>
    <source>
        <strain evidence="7">OSP_D</strain>
    </source>
</reference>
<evidence type="ECO:0000259" key="5">
    <source>
        <dbReference type="Pfam" id="PF01370"/>
    </source>
</evidence>
<dbReference type="SUPFAM" id="SSF51735">
    <property type="entry name" value="NAD(P)-binding Rossmann-fold domains"/>
    <property type="match status" value="1"/>
</dbReference>
<dbReference type="AlphaFoldDB" id="A0A2R6A5S7"/>
<dbReference type="Proteomes" id="UP000240880">
    <property type="component" value="Unassembled WGS sequence"/>
</dbReference>